<accession>A0AAD5TC73</accession>
<evidence type="ECO:0000256" key="3">
    <source>
        <dbReference type="SAM" id="MobiDB-lite"/>
    </source>
</evidence>
<dbReference type="EMBL" id="JADGJQ010000111">
    <property type="protein sequence ID" value="KAJ3169081.1"/>
    <property type="molecule type" value="Genomic_DNA"/>
</dbReference>
<keyword evidence="2" id="KW-0175">Coiled coil</keyword>
<feature type="region of interest" description="Disordered" evidence="3">
    <location>
        <begin position="548"/>
        <end position="569"/>
    </location>
</feature>
<evidence type="ECO:0000259" key="4">
    <source>
        <dbReference type="PROSITE" id="PS50011"/>
    </source>
</evidence>
<feature type="region of interest" description="Disordered" evidence="3">
    <location>
        <begin position="1"/>
        <end position="59"/>
    </location>
</feature>
<dbReference type="EC" id="2.7.11.1" evidence="1"/>
<dbReference type="AlphaFoldDB" id="A0AAD5TC73"/>
<reference evidence="5" key="1">
    <citation type="submission" date="2020-05" db="EMBL/GenBank/DDBJ databases">
        <title>Phylogenomic resolution of chytrid fungi.</title>
        <authorList>
            <person name="Stajich J.E."/>
            <person name="Amses K."/>
            <person name="Simmons R."/>
            <person name="Seto K."/>
            <person name="Myers J."/>
            <person name="Bonds A."/>
            <person name="Quandt C.A."/>
            <person name="Barry K."/>
            <person name="Liu P."/>
            <person name="Grigoriev I."/>
            <person name="Longcore J.E."/>
            <person name="James T.Y."/>
        </authorList>
    </citation>
    <scope>NUCLEOTIDE SEQUENCE</scope>
    <source>
        <strain evidence="5">JEL0379</strain>
    </source>
</reference>
<keyword evidence="5" id="KW-0808">Transferase</keyword>
<dbReference type="Proteomes" id="UP001212152">
    <property type="component" value="Unassembled WGS sequence"/>
</dbReference>
<dbReference type="InterPro" id="IPR050235">
    <property type="entry name" value="CK1_Ser-Thr_kinase"/>
</dbReference>
<dbReference type="SUPFAM" id="SSF56112">
    <property type="entry name" value="Protein kinase-like (PK-like)"/>
    <property type="match status" value="1"/>
</dbReference>
<dbReference type="InterPro" id="IPR000719">
    <property type="entry name" value="Prot_kinase_dom"/>
</dbReference>
<dbReference type="PROSITE" id="PS50011">
    <property type="entry name" value="PROTEIN_KINASE_DOM"/>
    <property type="match status" value="1"/>
</dbReference>
<dbReference type="InterPro" id="IPR011009">
    <property type="entry name" value="Kinase-like_dom_sf"/>
</dbReference>
<dbReference type="Pfam" id="PF00069">
    <property type="entry name" value="Pkinase"/>
    <property type="match status" value="1"/>
</dbReference>
<proteinExistence type="predicted"/>
<dbReference type="GO" id="GO:0004674">
    <property type="term" value="F:protein serine/threonine kinase activity"/>
    <property type="evidence" value="ECO:0007669"/>
    <property type="project" value="UniProtKB-EC"/>
</dbReference>
<feature type="compositionally biased region" description="Low complexity" evidence="3">
    <location>
        <begin position="38"/>
        <end position="52"/>
    </location>
</feature>
<evidence type="ECO:0000313" key="6">
    <source>
        <dbReference type="Proteomes" id="UP001212152"/>
    </source>
</evidence>
<protein>
    <recommendedName>
        <fullName evidence="1">non-specific serine/threonine protein kinase</fullName>
        <ecNumber evidence="1">2.7.11.1</ecNumber>
    </recommendedName>
</protein>
<dbReference type="InterPro" id="IPR008271">
    <property type="entry name" value="Ser/Thr_kinase_AS"/>
</dbReference>
<feature type="compositionally biased region" description="Low complexity" evidence="3">
    <location>
        <begin position="9"/>
        <end position="25"/>
    </location>
</feature>
<dbReference type="Gene3D" id="1.10.510.10">
    <property type="entry name" value="Transferase(Phosphotransferase) domain 1"/>
    <property type="match status" value="1"/>
</dbReference>
<comment type="caution">
    <text evidence="5">The sequence shown here is derived from an EMBL/GenBank/DDBJ whole genome shotgun (WGS) entry which is preliminary data.</text>
</comment>
<dbReference type="PANTHER" id="PTHR11909">
    <property type="entry name" value="CASEIN KINASE-RELATED"/>
    <property type="match status" value="1"/>
</dbReference>
<name>A0AAD5TC73_9FUNG</name>
<evidence type="ECO:0000256" key="2">
    <source>
        <dbReference type="SAM" id="Coils"/>
    </source>
</evidence>
<keyword evidence="5" id="KW-0418">Kinase</keyword>
<dbReference type="GO" id="GO:0005524">
    <property type="term" value="F:ATP binding"/>
    <property type="evidence" value="ECO:0007669"/>
    <property type="project" value="InterPro"/>
</dbReference>
<dbReference type="SMART" id="SM00220">
    <property type="entry name" value="S_TKc"/>
    <property type="match status" value="1"/>
</dbReference>
<feature type="coiled-coil region" evidence="2">
    <location>
        <begin position="388"/>
        <end position="439"/>
    </location>
</feature>
<sequence length="582" mass="65236">MPSQLQNTSSGAVAGGASSVQAGAVAHRHDSRHRNANTSSHGSSSTKTHSSGPTVVGGHFKVGKKIGEGSFGIIYEGERIGSVIQRLSGRDLKTPLDVAIKFEPRKAETPQLRDEYRTYKILAGQPGVPQCYYFGQEGLHSVLVIDLLGPSLEDVFDLCGRSFSLKTVCMLAKRMIKLIQSVHENNLVYRDIKPDNFLIGRIPRYNEKVTDDASATDPYSILENHSVEKPSPASQIYIVDFGMVKQYRDPRTQVHIPFREKKSLSGTARYMSVNTHLGREQGRRDDMEALCHVFFYLLNSHLPWQGLKAASNRQKYERIGEVKQAVDIDELGRPNPPEFGQMLRYARGMAFEEQPNYDGMCQLIDQVMTRENIEDDGVFDWMDKLDEQRAHKREREALRAHMSEEERREDDRIEREERIEKERIERNEQERRRMDYERAILEASPKMKAEMGLYFSTYRPVVPPPRTWAQHVENHKRIKQGLPPLTHEEYEASVAPDPAVVAAAKAQVAIWQAQADEREAREAAARAAAAANTPAGAATGAAGTDAAAAGANATAPIPPAAGGSAKKKKTKWYKRLFSCMRH</sequence>
<feature type="domain" description="Protein kinase" evidence="4">
    <location>
        <begin position="60"/>
        <end position="424"/>
    </location>
</feature>
<feature type="compositionally biased region" description="Low complexity" evidence="3">
    <location>
        <begin position="548"/>
        <end position="563"/>
    </location>
</feature>
<keyword evidence="6" id="KW-1185">Reference proteome</keyword>
<evidence type="ECO:0000256" key="1">
    <source>
        <dbReference type="ARBA" id="ARBA00012513"/>
    </source>
</evidence>
<organism evidence="5 6">
    <name type="scientific">Geranomyces variabilis</name>
    <dbReference type="NCBI Taxonomy" id="109894"/>
    <lineage>
        <taxon>Eukaryota</taxon>
        <taxon>Fungi</taxon>
        <taxon>Fungi incertae sedis</taxon>
        <taxon>Chytridiomycota</taxon>
        <taxon>Chytridiomycota incertae sedis</taxon>
        <taxon>Chytridiomycetes</taxon>
        <taxon>Spizellomycetales</taxon>
        <taxon>Powellomycetaceae</taxon>
        <taxon>Geranomyces</taxon>
    </lineage>
</organism>
<dbReference type="PROSITE" id="PS00108">
    <property type="entry name" value="PROTEIN_KINASE_ST"/>
    <property type="match status" value="1"/>
</dbReference>
<evidence type="ECO:0000313" key="5">
    <source>
        <dbReference type="EMBL" id="KAJ3169081.1"/>
    </source>
</evidence>
<gene>
    <name evidence="5" type="primary">YCK1</name>
    <name evidence="5" type="ORF">HDU87_000866</name>
</gene>